<evidence type="ECO:0000313" key="1">
    <source>
        <dbReference type="EMBL" id="GGD93104.1"/>
    </source>
</evidence>
<keyword evidence="2" id="KW-1185">Reference proteome</keyword>
<reference evidence="2" key="1">
    <citation type="journal article" date="2019" name="Int. J. Syst. Evol. Microbiol.">
        <title>The Global Catalogue of Microorganisms (GCM) 10K type strain sequencing project: providing services to taxonomists for standard genome sequencing and annotation.</title>
        <authorList>
            <consortium name="The Broad Institute Genomics Platform"/>
            <consortium name="The Broad Institute Genome Sequencing Center for Infectious Disease"/>
            <person name="Wu L."/>
            <person name="Ma J."/>
        </authorList>
    </citation>
    <scope>NUCLEOTIDE SEQUENCE [LARGE SCALE GENOMIC DNA]</scope>
    <source>
        <strain evidence="2">CGMCC 1.15959</strain>
    </source>
</reference>
<dbReference type="Proteomes" id="UP000619041">
    <property type="component" value="Unassembled WGS sequence"/>
</dbReference>
<proteinExistence type="predicted"/>
<dbReference type="EMBL" id="BMKL01000001">
    <property type="protein sequence ID" value="GGD93104.1"/>
    <property type="molecule type" value="Genomic_DNA"/>
</dbReference>
<sequence length="70" mass="7787">MAAMYSAWTGSFEFNRLMLYWDWKLSLAWMTLALWLMSDGLMGLDGTLCATEADDKTSAIAAVARTVTVD</sequence>
<comment type="caution">
    <text evidence="1">The sequence shown here is derived from an EMBL/GenBank/DDBJ whole genome shotgun (WGS) entry which is preliminary data.</text>
</comment>
<gene>
    <name evidence="1" type="ORF">GCM10011515_11070</name>
</gene>
<evidence type="ECO:0000313" key="2">
    <source>
        <dbReference type="Proteomes" id="UP000619041"/>
    </source>
</evidence>
<name>A0ABQ1S6R3_9SPHN</name>
<organism evidence="1 2">
    <name type="scientific">Tsuneonella deserti</name>
    <dbReference type="NCBI Taxonomy" id="2035528"/>
    <lineage>
        <taxon>Bacteria</taxon>
        <taxon>Pseudomonadati</taxon>
        <taxon>Pseudomonadota</taxon>
        <taxon>Alphaproteobacteria</taxon>
        <taxon>Sphingomonadales</taxon>
        <taxon>Erythrobacteraceae</taxon>
        <taxon>Tsuneonella</taxon>
    </lineage>
</organism>
<protein>
    <submittedName>
        <fullName evidence="1">Uncharacterized protein</fullName>
    </submittedName>
</protein>
<accession>A0ABQ1S6R3</accession>